<dbReference type="PANTHER" id="PTHR34142">
    <property type="entry name" value="ENDO-BETA-1,4-GLUCANASE A"/>
    <property type="match status" value="1"/>
</dbReference>
<dbReference type="Proteomes" id="UP000054097">
    <property type="component" value="Unassembled WGS sequence"/>
</dbReference>
<dbReference type="HOGENOM" id="CLU_029718_1_0_1"/>
<evidence type="ECO:0000256" key="12">
    <source>
        <dbReference type="SAM" id="SignalP"/>
    </source>
</evidence>
<keyword evidence="9" id="KW-0624">Polysaccharide degradation</keyword>
<dbReference type="InterPro" id="IPR035971">
    <property type="entry name" value="CBD_sf"/>
</dbReference>
<feature type="signal peptide" evidence="12">
    <location>
        <begin position="1"/>
        <end position="20"/>
    </location>
</feature>
<feature type="compositionally biased region" description="Low complexity" evidence="11">
    <location>
        <begin position="59"/>
        <end position="88"/>
    </location>
</feature>
<dbReference type="GO" id="GO:0030245">
    <property type="term" value="P:cellulose catabolic process"/>
    <property type="evidence" value="ECO:0007669"/>
    <property type="project" value="UniProtKB-KW"/>
</dbReference>
<comment type="similarity">
    <text evidence="2 10">Belongs to the glycosyl hydrolase 5 (cellulase A) family.</text>
</comment>
<evidence type="ECO:0000313" key="14">
    <source>
        <dbReference type="EMBL" id="KIM27040.1"/>
    </source>
</evidence>
<keyword evidence="6" id="KW-0136">Cellulose degradation</keyword>
<dbReference type="InterPro" id="IPR018087">
    <property type="entry name" value="Glyco_hydro_5_CS"/>
</dbReference>
<evidence type="ECO:0000256" key="7">
    <source>
        <dbReference type="ARBA" id="ARBA00023277"/>
    </source>
</evidence>
<evidence type="ECO:0000256" key="2">
    <source>
        <dbReference type="ARBA" id="ARBA00005641"/>
    </source>
</evidence>
<dbReference type="PANTHER" id="PTHR34142:SF5">
    <property type="entry name" value="CBM1 DOMAIN-CONTAINING PROTEIN"/>
    <property type="match status" value="1"/>
</dbReference>
<gene>
    <name evidence="14" type="ORF">M408DRAFT_330203</name>
</gene>
<feature type="chain" id="PRO_5002175434" description="cellulase" evidence="12">
    <location>
        <begin position="21"/>
        <end position="401"/>
    </location>
</feature>
<evidence type="ECO:0000256" key="8">
    <source>
        <dbReference type="ARBA" id="ARBA00023295"/>
    </source>
</evidence>
<dbReference type="InterPro" id="IPR001547">
    <property type="entry name" value="Glyco_hydro_5"/>
</dbReference>
<evidence type="ECO:0000313" key="15">
    <source>
        <dbReference type="Proteomes" id="UP000054097"/>
    </source>
</evidence>
<dbReference type="GO" id="GO:0030248">
    <property type="term" value="F:cellulose binding"/>
    <property type="evidence" value="ECO:0007669"/>
    <property type="project" value="InterPro"/>
</dbReference>
<dbReference type="InterPro" id="IPR017853">
    <property type="entry name" value="GH"/>
</dbReference>
<keyword evidence="15" id="KW-1185">Reference proteome</keyword>
<feature type="region of interest" description="Disordered" evidence="11">
    <location>
        <begin position="59"/>
        <end position="90"/>
    </location>
</feature>
<evidence type="ECO:0000259" key="13">
    <source>
        <dbReference type="PROSITE" id="PS51164"/>
    </source>
</evidence>
<dbReference type="OrthoDB" id="5823761at2759"/>
<proteinExistence type="inferred from homology"/>
<keyword evidence="8 10" id="KW-0326">Glycosidase</keyword>
<evidence type="ECO:0000256" key="3">
    <source>
        <dbReference type="ARBA" id="ARBA00012601"/>
    </source>
</evidence>
<dbReference type="PROSITE" id="PS00562">
    <property type="entry name" value="CBM1_1"/>
    <property type="match status" value="1"/>
</dbReference>
<evidence type="ECO:0000256" key="9">
    <source>
        <dbReference type="ARBA" id="ARBA00023326"/>
    </source>
</evidence>
<reference evidence="15" key="2">
    <citation type="submission" date="2015-01" db="EMBL/GenBank/DDBJ databases">
        <title>Evolutionary Origins and Diversification of the Mycorrhizal Mutualists.</title>
        <authorList>
            <consortium name="DOE Joint Genome Institute"/>
            <consortium name="Mycorrhizal Genomics Consortium"/>
            <person name="Kohler A."/>
            <person name="Kuo A."/>
            <person name="Nagy L.G."/>
            <person name="Floudas D."/>
            <person name="Copeland A."/>
            <person name="Barry K.W."/>
            <person name="Cichocki N."/>
            <person name="Veneault-Fourrey C."/>
            <person name="LaButti K."/>
            <person name="Lindquist E.A."/>
            <person name="Lipzen A."/>
            <person name="Lundell T."/>
            <person name="Morin E."/>
            <person name="Murat C."/>
            <person name="Riley R."/>
            <person name="Ohm R."/>
            <person name="Sun H."/>
            <person name="Tunlid A."/>
            <person name="Henrissat B."/>
            <person name="Grigoriev I.V."/>
            <person name="Hibbett D.S."/>
            <person name="Martin F."/>
        </authorList>
    </citation>
    <scope>NUCLEOTIDE SEQUENCE [LARGE SCALE GENOMIC DNA]</scope>
    <source>
        <strain evidence="15">MAFF 305830</strain>
    </source>
</reference>
<evidence type="ECO:0000256" key="4">
    <source>
        <dbReference type="ARBA" id="ARBA00022729"/>
    </source>
</evidence>
<name>A0A0C3AR74_SERVB</name>
<dbReference type="PROSITE" id="PS00659">
    <property type="entry name" value="GLYCOSYL_HYDROL_F5"/>
    <property type="match status" value="1"/>
</dbReference>
<evidence type="ECO:0000256" key="11">
    <source>
        <dbReference type="SAM" id="MobiDB-lite"/>
    </source>
</evidence>
<keyword evidence="7" id="KW-0119">Carbohydrate metabolism</keyword>
<keyword evidence="5 10" id="KW-0378">Hydrolase</keyword>
<evidence type="ECO:0000256" key="5">
    <source>
        <dbReference type="ARBA" id="ARBA00022801"/>
    </source>
</evidence>
<feature type="domain" description="CBM1" evidence="13">
    <location>
        <begin position="20"/>
        <end position="55"/>
    </location>
</feature>
<evidence type="ECO:0000256" key="6">
    <source>
        <dbReference type="ARBA" id="ARBA00023001"/>
    </source>
</evidence>
<dbReference type="GO" id="GO:0008810">
    <property type="term" value="F:cellulase activity"/>
    <property type="evidence" value="ECO:0007669"/>
    <property type="project" value="UniProtKB-EC"/>
</dbReference>
<sequence>MLSVTFLAVSLFGAVQLAAAQSSLYGQCGGINWTGSTTCSSGTCTKLNDWYYQCLPGSGSAAATTTTSTRASSSTTRSSTSASSTPSSVLSGLPRLKGVNEAGYDFTVYTNGSFSGTGVDPPAGQFTHFASQGVNAFRVPFAWQLMTPTLGGTIDSAFWTRYDKTVQQGLATGAYVILDLHNYARWNNAIINQGGPTTAQYASLWSQVATKYASNPKIIFGIMNEPHDLPAIAPWVQSVQAAVNAIRAAGATSQIILIPGSSWSSAQALPTEAGPQLLTVTDPAGGVSKLVFDVHKYLDSDNSGTHDECVTDNISVFQTLVNWLKQNNRQAILSETGGGHTQSCYTALNSQLAFIKNNYPTMLGFTVWSAGSFNTAYELSVTPNADGTDNQLWIQAVKPNL</sequence>
<dbReference type="EMBL" id="KN824301">
    <property type="protein sequence ID" value="KIM27040.1"/>
    <property type="molecule type" value="Genomic_DNA"/>
</dbReference>
<dbReference type="FunFam" id="3.20.20.80:FF:000124">
    <property type="entry name" value="Exported cellulase"/>
    <property type="match status" value="1"/>
</dbReference>
<dbReference type="Gene3D" id="3.20.20.80">
    <property type="entry name" value="Glycosidases"/>
    <property type="match status" value="1"/>
</dbReference>
<reference evidence="14 15" key="1">
    <citation type="submission" date="2014-04" db="EMBL/GenBank/DDBJ databases">
        <authorList>
            <consortium name="DOE Joint Genome Institute"/>
            <person name="Kuo A."/>
            <person name="Zuccaro A."/>
            <person name="Kohler A."/>
            <person name="Nagy L.G."/>
            <person name="Floudas D."/>
            <person name="Copeland A."/>
            <person name="Barry K.W."/>
            <person name="Cichocki N."/>
            <person name="Veneault-Fourrey C."/>
            <person name="LaButti K."/>
            <person name="Lindquist E.A."/>
            <person name="Lipzen A."/>
            <person name="Lundell T."/>
            <person name="Morin E."/>
            <person name="Murat C."/>
            <person name="Sun H."/>
            <person name="Tunlid A."/>
            <person name="Henrissat B."/>
            <person name="Grigoriev I.V."/>
            <person name="Hibbett D.S."/>
            <person name="Martin F."/>
            <person name="Nordberg H.P."/>
            <person name="Cantor M.N."/>
            <person name="Hua S.X."/>
        </authorList>
    </citation>
    <scope>NUCLEOTIDE SEQUENCE [LARGE SCALE GENOMIC DNA]</scope>
    <source>
        <strain evidence="14 15">MAFF 305830</strain>
    </source>
</reference>
<dbReference type="SUPFAM" id="SSF57180">
    <property type="entry name" value="Cellulose-binding domain"/>
    <property type="match status" value="1"/>
</dbReference>
<keyword evidence="4 12" id="KW-0732">Signal</keyword>
<dbReference type="SUPFAM" id="SSF51445">
    <property type="entry name" value="(Trans)glycosidases"/>
    <property type="match status" value="1"/>
</dbReference>
<organism evidence="14 15">
    <name type="scientific">Serendipita vermifera MAFF 305830</name>
    <dbReference type="NCBI Taxonomy" id="933852"/>
    <lineage>
        <taxon>Eukaryota</taxon>
        <taxon>Fungi</taxon>
        <taxon>Dikarya</taxon>
        <taxon>Basidiomycota</taxon>
        <taxon>Agaricomycotina</taxon>
        <taxon>Agaricomycetes</taxon>
        <taxon>Sebacinales</taxon>
        <taxon>Serendipitaceae</taxon>
        <taxon>Serendipita</taxon>
    </lineage>
</organism>
<dbReference type="InterPro" id="IPR000254">
    <property type="entry name" value="CBD"/>
</dbReference>
<comment type="catalytic activity">
    <reaction evidence="1">
        <text>Endohydrolysis of (1-&gt;4)-beta-D-glucosidic linkages in cellulose, lichenin and cereal beta-D-glucans.</text>
        <dbReference type="EC" id="3.2.1.4"/>
    </reaction>
</comment>
<dbReference type="SMART" id="SM00236">
    <property type="entry name" value="fCBD"/>
    <property type="match status" value="1"/>
</dbReference>
<evidence type="ECO:0000256" key="1">
    <source>
        <dbReference type="ARBA" id="ARBA00000966"/>
    </source>
</evidence>
<protein>
    <recommendedName>
        <fullName evidence="3">cellulase</fullName>
        <ecNumber evidence="3">3.2.1.4</ecNumber>
    </recommendedName>
</protein>
<dbReference type="PROSITE" id="PS51164">
    <property type="entry name" value="CBM1_2"/>
    <property type="match status" value="1"/>
</dbReference>
<dbReference type="GO" id="GO:0005576">
    <property type="term" value="C:extracellular region"/>
    <property type="evidence" value="ECO:0007669"/>
    <property type="project" value="InterPro"/>
</dbReference>
<accession>A0A0C3AR74</accession>
<dbReference type="STRING" id="933852.A0A0C3AR74"/>
<dbReference type="EC" id="3.2.1.4" evidence="3"/>
<dbReference type="Pfam" id="PF00734">
    <property type="entry name" value="CBM_1"/>
    <property type="match status" value="1"/>
</dbReference>
<evidence type="ECO:0000256" key="10">
    <source>
        <dbReference type="RuleBase" id="RU361153"/>
    </source>
</evidence>
<dbReference type="Pfam" id="PF00150">
    <property type="entry name" value="Cellulase"/>
    <property type="match status" value="1"/>
</dbReference>
<dbReference type="AlphaFoldDB" id="A0A0C3AR74"/>